<reference evidence="2 3" key="1">
    <citation type="submission" date="2022-05" db="EMBL/GenBank/DDBJ databases">
        <title>Genome Sequencing of Bee-Associated Microbes.</title>
        <authorList>
            <person name="Dunlap C."/>
        </authorList>
    </citation>
    <scope>NUCLEOTIDE SEQUENCE [LARGE SCALE GENOMIC DNA]</scope>
    <source>
        <strain evidence="2 3">NRRL NRS-750</strain>
    </source>
</reference>
<gene>
    <name evidence="2" type="ORF">M5X04_05780</name>
</gene>
<organism evidence="2 3">
    <name type="scientific">Paenibacillus alvei</name>
    <name type="common">Bacillus alvei</name>
    <dbReference type="NCBI Taxonomy" id="44250"/>
    <lineage>
        <taxon>Bacteria</taxon>
        <taxon>Bacillati</taxon>
        <taxon>Bacillota</taxon>
        <taxon>Bacilli</taxon>
        <taxon>Bacillales</taxon>
        <taxon>Paenibacillaceae</taxon>
        <taxon>Paenibacillus</taxon>
    </lineage>
</organism>
<accession>A0ABT4E543</accession>
<evidence type="ECO:0000313" key="2">
    <source>
        <dbReference type="EMBL" id="MCY9528853.1"/>
    </source>
</evidence>
<dbReference type="Proteomes" id="UP001527090">
    <property type="component" value="Unassembled WGS sequence"/>
</dbReference>
<protein>
    <recommendedName>
        <fullName evidence="4">Pre-toxin TG domain-containing protein</fullName>
    </recommendedName>
</protein>
<evidence type="ECO:0000256" key="1">
    <source>
        <dbReference type="SAM" id="Phobius"/>
    </source>
</evidence>
<sequence>MEKALAAIERIPDDVIERGPEAIMEWFNTNTEFRVSEYQTSGIVGCTSAVGLAIAALVFAPAKITKIKDAIKAAGGTVKFVTKVLETYKVAKGMGLSTMEAIKMGVQER</sequence>
<name>A0ABT4E543_PAEAL</name>
<comment type="caution">
    <text evidence="2">The sequence shown here is derived from an EMBL/GenBank/DDBJ whole genome shotgun (WGS) entry which is preliminary data.</text>
</comment>
<feature type="transmembrane region" description="Helical" evidence="1">
    <location>
        <begin position="42"/>
        <end position="62"/>
    </location>
</feature>
<evidence type="ECO:0008006" key="4">
    <source>
        <dbReference type="Google" id="ProtNLM"/>
    </source>
</evidence>
<evidence type="ECO:0000313" key="3">
    <source>
        <dbReference type="Proteomes" id="UP001527090"/>
    </source>
</evidence>
<dbReference type="RefSeq" id="WP_231515177.1">
    <property type="nucleotide sequence ID" value="NZ_JAMDLY010000006.1"/>
</dbReference>
<keyword evidence="3" id="KW-1185">Reference proteome</keyword>
<keyword evidence="1" id="KW-1133">Transmembrane helix</keyword>
<dbReference type="EMBL" id="JAMDLY010000006">
    <property type="protein sequence ID" value="MCY9528853.1"/>
    <property type="molecule type" value="Genomic_DNA"/>
</dbReference>
<proteinExistence type="predicted"/>
<keyword evidence="1" id="KW-0472">Membrane</keyword>
<keyword evidence="1" id="KW-0812">Transmembrane</keyword>